<accession>A0AAN8PG29</accession>
<evidence type="ECO:0000313" key="2">
    <source>
        <dbReference type="EMBL" id="KAK6622718.1"/>
    </source>
</evidence>
<reference evidence="2 3" key="1">
    <citation type="submission" date="2023-10" db="EMBL/GenBank/DDBJ databases">
        <title>Genomes of two closely related lineages of the louse Polyplax serrata with different host specificities.</title>
        <authorList>
            <person name="Martinu J."/>
            <person name="Tarabai H."/>
            <person name="Stefka J."/>
            <person name="Hypsa V."/>
        </authorList>
    </citation>
    <scope>NUCLEOTIDE SEQUENCE [LARGE SCALE GENOMIC DNA]</scope>
    <source>
        <strain evidence="2">HR10_N</strain>
    </source>
</reference>
<feature type="compositionally biased region" description="Polar residues" evidence="1">
    <location>
        <begin position="100"/>
        <end position="109"/>
    </location>
</feature>
<name>A0AAN8PG29_POLSC</name>
<evidence type="ECO:0000256" key="1">
    <source>
        <dbReference type="SAM" id="MobiDB-lite"/>
    </source>
</evidence>
<comment type="caution">
    <text evidence="2">The sequence shown here is derived from an EMBL/GenBank/DDBJ whole genome shotgun (WGS) entry which is preliminary data.</text>
</comment>
<protein>
    <submittedName>
        <fullName evidence="2">Uncharacterized protein</fullName>
    </submittedName>
</protein>
<sequence>MFYMKCTKSVVCTKLKITEDKVKLFFDVEMFLEGAGFVPSRFRSSSRQFSSLLTVGGEVLAFELRRFPTDETSLVIGVGERAGKGERDEALWHSGHGDRQVNTTWVEDK</sequence>
<dbReference type="EMBL" id="JAWJWE010000038">
    <property type="protein sequence ID" value="KAK6622718.1"/>
    <property type="molecule type" value="Genomic_DNA"/>
</dbReference>
<organism evidence="2 3">
    <name type="scientific">Polyplax serrata</name>
    <name type="common">Common mouse louse</name>
    <dbReference type="NCBI Taxonomy" id="468196"/>
    <lineage>
        <taxon>Eukaryota</taxon>
        <taxon>Metazoa</taxon>
        <taxon>Ecdysozoa</taxon>
        <taxon>Arthropoda</taxon>
        <taxon>Hexapoda</taxon>
        <taxon>Insecta</taxon>
        <taxon>Pterygota</taxon>
        <taxon>Neoptera</taxon>
        <taxon>Paraneoptera</taxon>
        <taxon>Psocodea</taxon>
        <taxon>Troctomorpha</taxon>
        <taxon>Phthiraptera</taxon>
        <taxon>Anoplura</taxon>
        <taxon>Polyplacidae</taxon>
        <taxon>Polyplax</taxon>
    </lineage>
</organism>
<gene>
    <name evidence="2" type="ORF">RUM43_008561</name>
</gene>
<dbReference type="AlphaFoldDB" id="A0AAN8PG29"/>
<feature type="region of interest" description="Disordered" evidence="1">
    <location>
        <begin position="84"/>
        <end position="109"/>
    </location>
</feature>
<feature type="compositionally biased region" description="Basic and acidic residues" evidence="1">
    <location>
        <begin position="84"/>
        <end position="99"/>
    </location>
</feature>
<evidence type="ECO:0000313" key="3">
    <source>
        <dbReference type="Proteomes" id="UP001372834"/>
    </source>
</evidence>
<dbReference type="Proteomes" id="UP001372834">
    <property type="component" value="Unassembled WGS sequence"/>
</dbReference>
<proteinExistence type="predicted"/>